<keyword evidence="3" id="KW-1185">Reference proteome</keyword>
<feature type="region of interest" description="Disordered" evidence="1">
    <location>
        <begin position="48"/>
        <end position="98"/>
    </location>
</feature>
<gene>
    <name evidence="2" type="ORF">H2200_010902</name>
</gene>
<protein>
    <submittedName>
        <fullName evidence="2">Uncharacterized protein</fullName>
    </submittedName>
</protein>
<proteinExistence type="predicted"/>
<comment type="caution">
    <text evidence="2">The sequence shown here is derived from an EMBL/GenBank/DDBJ whole genome shotgun (WGS) entry which is preliminary data.</text>
</comment>
<feature type="compositionally biased region" description="Acidic residues" evidence="1">
    <location>
        <begin position="51"/>
        <end position="75"/>
    </location>
</feature>
<organism evidence="2 3">
    <name type="scientific">Cladophialophora chaetospira</name>
    <dbReference type="NCBI Taxonomy" id="386627"/>
    <lineage>
        <taxon>Eukaryota</taxon>
        <taxon>Fungi</taxon>
        <taxon>Dikarya</taxon>
        <taxon>Ascomycota</taxon>
        <taxon>Pezizomycotina</taxon>
        <taxon>Eurotiomycetes</taxon>
        <taxon>Chaetothyriomycetidae</taxon>
        <taxon>Chaetothyriales</taxon>
        <taxon>Herpotrichiellaceae</taxon>
        <taxon>Cladophialophora</taxon>
    </lineage>
</organism>
<feature type="compositionally biased region" description="Polar residues" evidence="1">
    <location>
        <begin position="83"/>
        <end position="92"/>
    </location>
</feature>
<accession>A0AA38X146</accession>
<name>A0AA38X146_9EURO</name>
<dbReference type="EMBL" id="JAPDRK010000018">
    <property type="protein sequence ID" value="KAJ9604787.1"/>
    <property type="molecule type" value="Genomic_DNA"/>
</dbReference>
<evidence type="ECO:0000313" key="3">
    <source>
        <dbReference type="Proteomes" id="UP001172673"/>
    </source>
</evidence>
<dbReference type="AlphaFoldDB" id="A0AA38X146"/>
<reference evidence="2" key="1">
    <citation type="submission" date="2022-10" db="EMBL/GenBank/DDBJ databases">
        <title>Culturing micro-colonial fungi from biological soil crusts in the Mojave desert and describing Neophaeococcomyces mojavensis, and introducing the new genera and species Taxawa tesnikishii.</title>
        <authorList>
            <person name="Kurbessoian T."/>
            <person name="Stajich J.E."/>
        </authorList>
    </citation>
    <scope>NUCLEOTIDE SEQUENCE</scope>
    <source>
        <strain evidence="2">TK_41</strain>
    </source>
</reference>
<evidence type="ECO:0000256" key="1">
    <source>
        <dbReference type="SAM" id="MobiDB-lite"/>
    </source>
</evidence>
<sequence length="184" mass="20510">MTDFTEAWLAAEWKPERFLSKTVTSEEEIANLNRLGIRLHTETVDRLQEIENGEDEDWTEDDSEDGLEALSEFDTESEHETEPNNGNGQNAGENLAAPVADTTKESANNKGAAGDHQLEQTGIEDELVEDCDNYNGQTIEGFDDVEVAEILREAARVNGLDNYDVWFDMIGRPDPRLAGPRTGH</sequence>
<evidence type="ECO:0000313" key="2">
    <source>
        <dbReference type="EMBL" id="KAJ9604787.1"/>
    </source>
</evidence>
<dbReference type="Proteomes" id="UP001172673">
    <property type="component" value="Unassembled WGS sequence"/>
</dbReference>